<name>A0A4R1R2U8_HYDET</name>
<dbReference type="GO" id="GO:0051213">
    <property type="term" value="F:dioxygenase activity"/>
    <property type="evidence" value="ECO:0007669"/>
    <property type="project" value="UniProtKB-KW"/>
</dbReference>
<dbReference type="InterPro" id="IPR037523">
    <property type="entry name" value="VOC_core"/>
</dbReference>
<evidence type="ECO:0000259" key="1">
    <source>
        <dbReference type="PROSITE" id="PS51819"/>
    </source>
</evidence>
<keyword evidence="2" id="KW-0456">Lyase</keyword>
<accession>A0A4R1R2U8</accession>
<dbReference type="CDD" id="cd06587">
    <property type="entry name" value="VOC"/>
    <property type="match status" value="1"/>
</dbReference>
<dbReference type="Proteomes" id="UP000295008">
    <property type="component" value="Unassembled WGS sequence"/>
</dbReference>
<dbReference type="PROSITE" id="PS51819">
    <property type="entry name" value="VOC"/>
    <property type="match status" value="1"/>
</dbReference>
<dbReference type="SUPFAM" id="SSF54593">
    <property type="entry name" value="Glyoxalase/Bleomycin resistance protein/Dihydroxybiphenyl dioxygenase"/>
    <property type="match status" value="1"/>
</dbReference>
<keyword evidence="3" id="KW-1185">Reference proteome</keyword>
<organism evidence="2 3">
    <name type="scientific">Hydrogenispora ethanolica</name>
    <dbReference type="NCBI Taxonomy" id="1082276"/>
    <lineage>
        <taxon>Bacteria</taxon>
        <taxon>Bacillati</taxon>
        <taxon>Bacillota</taxon>
        <taxon>Hydrogenispora</taxon>
    </lineage>
</organism>
<evidence type="ECO:0000313" key="3">
    <source>
        <dbReference type="Proteomes" id="UP000295008"/>
    </source>
</evidence>
<dbReference type="EMBL" id="SLUN01000038">
    <property type="protein sequence ID" value="TCL59711.1"/>
    <property type="molecule type" value="Genomic_DNA"/>
</dbReference>
<dbReference type="GO" id="GO:0016829">
    <property type="term" value="F:lyase activity"/>
    <property type="evidence" value="ECO:0007669"/>
    <property type="project" value="UniProtKB-KW"/>
</dbReference>
<keyword evidence="2" id="KW-0560">Oxidoreductase</keyword>
<sequence>MDTSKKPLFSHIDCIELYTPDIQQGIEYYCNSLGLKVLWKSASEAGLGMSEGITEIVIQNQRKEQNIDIKVDSVIEAVKEIEKAGGQIIYGPFDIRIGKCAVVKDPWNNRYVILDTTKGTYITDHDGNIIGQNKP</sequence>
<evidence type="ECO:0000313" key="2">
    <source>
        <dbReference type="EMBL" id="TCL59711.1"/>
    </source>
</evidence>
<dbReference type="Pfam" id="PF00903">
    <property type="entry name" value="Glyoxalase"/>
    <property type="match status" value="1"/>
</dbReference>
<keyword evidence="2" id="KW-0223">Dioxygenase</keyword>
<dbReference type="OrthoDB" id="5119162at2"/>
<dbReference type="InterPro" id="IPR004360">
    <property type="entry name" value="Glyas_Fos-R_dOase_dom"/>
</dbReference>
<dbReference type="InterPro" id="IPR029068">
    <property type="entry name" value="Glyas_Bleomycin-R_OHBP_Dase"/>
</dbReference>
<feature type="domain" description="VOC" evidence="1">
    <location>
        <begin position="11"/>
        <end position="116"/>
    </location>
</feature>
<comment type="caution">
    <text evidence="2">The sequence shown here is derived from an EMBL/GenBank/DDBJ whole genome shotgun (WGS) entry which is preliminary data.</text>
</comment>
<dbReference type="AlphaFoldDB" id="A0A4R1R2U8"/>
<reference evidence="2 3" key="1">
    <citation type="submission" date="2019-03" db="EMBL/GenBank/DDBJ databases">
        <title>Genomic Encyclopedia of Type Strains, Phase IV (KMG-IV): sequencing the most valuable type-strain genomes for metagenomic binning, comparative biology and taxonomic classification.</title>
        <authorList>
            <person name="Goeker M."/>
        </authorList>
    </citation>
    <scope>NUCLEOTIDE SEQUENCE [LARGE SCALE GENOMIC DNA]</scope>
    <source>
        <strain evidence="2 3">LX-B</strain>
    </source>
</reference>
<dbReference type="Gene3D" id="3.10.180.10">
    <property type="entry name" value="2,3-Dihydroxybiphenyl 1,2-Dioxygenase, domain 1"/>
    <property type="match status" value="1"/>
</dbReference>
<dbReference type="RefSeq" id="WP_132016476.1">
    <property type="nucleotide sequence ID" value="NZ_SLUN01000038.1"/>
</dbReference>
<gene>
    <name evidence="2" type="ORF">EDC14_10384</name>
</gene>
<proteinExistence type="predicted"/>
<protein>
    <submittedName>
        <fullName evidence="2">Catechol 2,3-dioxygenase-like lactoylglutathione lyase family enzyme</fullName>
    </submittedName>
</protein>